<reference evidence="5" key="2">
    <citation type="submission" date="2015-05" db="EMBL/GenBank/DDBJ databases">
        <authorList>
            <consortium name="Pathogen Informatics"/>
        </authorList>
    </citation>
    <scope>NUCLEOTIDE SEQUENCE [LARGE SCALE GENOMIC DNA]</scope>
    <source>
        <strain evidence="3 6">2789STDY5608863</strain>
        <strain evidence="5">M72</strain>
    </source>
</reference>
<dbReference type="Pfam" id="PF12802">
    <property type="entry name" value="MarR_2"/>
    <property type="match status" value="1"/>
</dbReference>
<dbReference type="Proteomes" id="UP000049979">
    <property type="component" value="Unassembled WGS sequence"/>
</dbReference>
<dbReference type="STRING" id="301302.ERS852420_02551"/>
<reference evidence="4 7" key="3">
    <citation type="journal article" date="2019" name="Nat. Med.">
        <title>A library of human gut bacterial isolates paired with longitudinal multiomics data enables mechanistic microbiome research.</title>
        <authorList>
            <person name="Poyet M."/>
            <person name="Groussin M."/>
            <person name="Gibbons S.M."/>
            <person name="Avila-Pacheco J."/>
            <person name="Jiang X."/>
            <person name="Kearney S.M."/>
            <person name="Perrotta A.R."/>
            <person name="Berdy B."/>
            <person name="Zhao S."/>
            <person name="Lieberman T.D."/>
            <person name="Swanson P.K."/>
            <person name="Smith M."/>
            <person name="Roesemann S."/>
            <person name="Alexander J.E."/>
            <person name="Rich S.A."/>
            <person name="Livny J."/>
            <person name="Vlamakis H."/>
            <person name="Clish C."/>
            <person name="Bullock K."/>
            <person name="Deik A."/>
            <person name="Scott J."/>
            <person name="Pierce K.A."/>
            <person name="Xavier R.J."/>
            <person name="Alm E.J."/>
        </authorList>
    </citation>
    <scope>NUCLEOTIDE SEQUENCE [LARGE SCALE GENOMIC DNA]</scope>
    <source>
        <strain evidence="4 7">BIOML-A1</strain>
    </source>
</reference>
<evidence type="ECO:0000313" key="6">
    <source>
        <dbReference type="Proteomes" id="UP000095495"/>
    </source>
</evidence>
<evidence type="ECO:0000313" key="7">
    <source>
        <dbReference type="Proteomes" id="UP000446657"/>
    </source>
</evidence>
<dbReference type="GeneID" id="99747001"/>
<dbReference type="RefSeq" id="WP_022046904.1">
    <property type="nucleotide sequence ID" value="NZ_CP173697.1"/>
</dbReference>
<dbReference type="PANTHER" id="PTHR33164:SF101">
    <property type="entry name" value="TRANSCRIPTIONAL REPRESSOR MPRA"/>
    <property type="match status" value="1"/>
</dbReference>
<dbReference type="AlphaFoldDB" id="A0A0M6WCK2"/>
<dbReference type="EMBL" id="WNAL01000002">
    <property type="protein sequence ID" value="MTR80375.1"/>
    <property type="molecule type" value="Genomic_DNA"/>
</dbReference>
<dbReference type="SUPFAM" id="SSF46785">
    <property type="entry name" value="Winged helix' DNA-binding domain"/>
    <property type="match status" value="1"/>
</dbReference>
<dbReference type="InterPro" id="IPR039422">
    <property type="entry name" value="MarR/SlyA-like"/>
</dbReference>
<evidence type="ECO:0000259" key="1">
    <source>
        <dbReference type="PROSITE" id="PS50995"/>
    </source>
</evidence>
<keyword evidence="5" id="KW-1185">Reference proteome</keyword>
<sequence>MTSEIIKRMFDACYQAKRTREMLPPLPEGVRSSFIQYLDTIQSLEGQGVQVKVSDISDAMELPRPGVTRTVKEMEEKGYLKKMASEADGRVTYIAVTRKGTNLSQKYDEQYFKSLLPYMEEISDEDAECMIRTIEKFYQIMCERRKHYDER</sequence>
<evidence type="ECO:0000313" key="4">
    <source>
        <dbReference type="EMBL" id="MTR80375.1"/>
    </source>
</evidence>
<dbReference type="EMBL" id="CYXV01000011">
    <property type="protein sequence ID" value="CUN07667.1"/>
    <property type="molecule type" value="Genomic_DNA"/>
</dbReference>
<proteinExistence type="predicted"/>
<dbReference type="GO" id="GO:0003700">
    <property type="term" value="F:DNA-binding transcription factor activity"/>
    <property type="evidence" value="ECO:0007669"/>
    <property type="project" value="InterPro"/>
</dbReference>
<gene>
    <name evidence="3" type="ORF">ERS852420_02551</name>
    <name evidence="4" type="ORF">GMD30_01355</name>
    <name evidence="2" type="ORF">M72_01031</name>
</gene>
<dbReference type="SMART" id="SM00347">
    <property type="entry name" value="HTH_MARR"/>
    <property type="match status" value="1"/>
</dbReference>
<dbReference type="PROSITE" id="PS50995">
    <property type="entry name" value="HTH_MARR_2"/>
    <property type="match status" value="1"/>
</dbReference>
<accession>A0A0M6WCK2</accession>
<dbReference type="InterPro" id="IPR036390">
    <property type="entry name" value="WH_DNA-bd_sf"/>
</dbReference>
<dbReference type="InterPro" id="IPR000835">
    <property type="entry name" value="HTH_MarR-typ"/>
</dbReference>
<feature type="domain" description="HTH marR-type" evidence="1">
    <location>
        <begin position="1"/>
        <end position="139"/>
    </location>
</feature>
<dbReference type="GO" id="GO:0006950">
    <property type="term" value="P:response to stress"/>
    <property type="evidence" value="ECO:0007669"/>
    <property type="project" value="TreeGrafter"/>
</dbReference>
<dbReference type="InterPro" id="IPR036388">
    <property type="entry name" value="WH-like_DNA-bd_sf"/>
</dbReference>
<organism evidence="2 5">
    <name type="scientific">Roseburia faecis</name>
    <dbReference type="NCBI Taxonomy" id="301302"/>
    <lineage>
        <taxon>Bacteria</taxon>
        <taxon>Bacillati</taxon>
        <taxon>Bacillota</taxon>
        <taxon>Clostridia</taxon>
        <taxon>Lachnospirales</taxon>
        <taxon>Lachnospiraceae</taxon>
        <taxon>Roseburia</taxon>
    </lineage>
</organism>
<protein>
    <submittedName>
        <fullName evidence="4">MarR family transcriptional regulator</fullName>
    </submittedName>
    <submittedName>
        <fullName evidence="3">Transcriptional regulator SlyA</fullName>
    </submittedName>
    <submittedName>
        <fullName evidence="2">Transcriptional regulators</fullName>
    </submittedName>
</protein>
<evidence type="ECO:0000313" key="5">
    <source>
        <dbReference type="Proteomes" id="UP000049979"/>
    </source>
</evidence>
<dbReference type="Gene3D" id="1.10.10.10">
    <property type="entry name" value="Winged helix-like DNA-binding domain superfamily/Winged helix DNA-binding domain"/>
    <property type="match status" value="1"/>
</dbReference>
<dbReference type="PANTHER" id="PTHR33164">
    <property type="entry name" value="TRANSCRIPTIONAL REGULATOR, MARR FAMILY"/>
    <property type="match status" value="1"/>
</dbReference>
<reference evidence="2" key="1">
    <citation type="submission" date="2015-05" db="EMBL/GenBank/DDBJ databases">
        <authorList>
            <person name="Wang D.B."/>
            <person name="Wang M."/>
        </authorList>
    </citation>
    <scope>NUCLEOTIDE SEQUENCE [LARGE SCALE GENOMIC DNA]</scope>
    <source>
        <strain evidence="2">M72</strain>
    </source>
</reference>
<dbReference type="Proteomes" id="UP000446657">
    <property type="component" value="Unassembled WGS sequence"/>
</dbReference>
<dbReference type="OrthoDB" id="3237136at2"/>
<dbReference type="Proteomes" id="UP000095495">
    <property type="component" value="Unassembled WGS sequence"/>
</dbReference>
<dbReference type="PRINTS" id="PR00598">
    <property type="entry name" value="HTHMARR"/>
</dbReference>
<name>A0A0M6WCK2_9FIRM</name>
<evidence type="ECO:0000313" key="2">
    <source>
        <dbReference type="EMBL" id="CRL33015.1"/>
    </source>
</evidence>
<dbReference type="EMBL" id="CVRR01000005">
    <property type="protein sequence ID" value="CRL33015.1"/>
    <property type="molecule type" value="Genomic_DNA"/>
</dbReference>
<evidence type="ECO:0000313" key="3">
    <source>
        <dbReference type="EMBL" id="CUN07667.1"/>
    </source>
</evidence>